<dbReference type="Proteomes" id="UP000187412">
    <property type="component" value="Unassembled WGS sequence"/>
</dbReference>
<dbReference type="Pfam" id="PF01638">
    <property type="entry name" value="HxlR"/>
    <property type="match status" value="1"/>
</dbReference>
<dbReference type="PANTHER" id="PTHR33204:SF38">
    <property type="entry name" value="HTH-TYPE TRANSCRIPTIONAL ACTIVATOR HXLR"/>
    <property type="match status" value="1"/>
</dbReference>
<keyword evidence="1" id="KW-0805">Transcription regulation</keyword>
<gene>
    <name evidence="5" type="ORF">BSK56_17680</name>
</gene>
<comment type="caution">
    <text evidence="5">The sequence shown here is derived from an EMBL/GenBank/DDBJ whole genome shotgun (WGS) entry which is preliminary data.</text>
</comment>
<dbReference type="EMBL" id="MPTB01000022">
    <property type="protein sequence ID" value="OMD46069.1"/>
    <property type="molecule type" value="Genomic_DNA"/>
</dbReference>
<evidence type="ECO:0000256" key="3">
    <source>
        <dbReference type="ARBA" id="ARBA00023163"/>
    </source>
</evidence>
<dbReference type="PROSITE" id="PS51118">
    <property type="entry name" value="HTH_HXLR"/>
    <property type="match status" value="1"/>
</dbReference>
<sequence>MNLQEPRLDGVLATLEAIEGKWKPLILFILLIDGTKRFGELRRLIPDVSQGTLSKQLRELEEAMLIERKVFPSIPAKVEYSLSAHGKTLSTLLDNMCGWGREHLKVLEGYKETGCCQSK</sequence>
<accession>A0ABX3H780</accession>
<proteinExistence type="predicted"/>
<dbReference type="PANTHER" id="PTHR33204">
    <property type="entry name" value="TRANSCRIPTIONAL REGULATOR, MARR FAMILY"/>
    <property type="match status" value="1"/>
</dbReference>
<reference evidence="5 6" key="1">
    <citation type="submission" date="2016-10" db="EMBL/GenBank/DDBJ databases">
        <title>Paenibacillus species isolates.</title>
        <authorList>
            <person name="Beno S.M."/>
        </authorList>
    </citation>
    <scope>NUCLEOTIDE SEQUENCE [LARGE SCALE GENOMIC DNA]</scope>
    <source>
        <strain evidence="5 6">FSL H7-0744</strain>
    </source>
</reference>
<evidence type="ECO:0000256" key="2">
    <source>
        <dbReference type="ARBA" id="ARBA00023125"/>
    </source>
</evidence>
<keyword evidence="3" id="KW-0804">Transcription</keyword>
<keyword evidence="2" id="KW-0238">DNA-binding</keyword>
<dbReference type="SUPFAM" id="SSF46785">
    <property type="entry name" value="Winged helix' DNA-binding domain"/>
    <property type="match status" value="1"/>
</dbReference>
<evidence type="ECO:0000259" key="4">
    <source>
        <dbReference type="PROSITE" id="PS51118"/>
    </source>
</evidence>
<dbReference type="RefSeq" id="WP_076111954.1">
    <property type="nucleotide sequence ID" value="NZ_MPTB01000022.1"/>
</dbReference>
<organism evidence="5 6">
    <name type="scientific">Paenibacillus borealis</name>
    <dbReference type="NCBI Taxonomy" id="160799"/>
    <lineage>
        <taxon>Bacteria</taxon>
        <taxon>Bacillati</taxon>
        <taxon>Bacillota</taxon>
        <taxon>Bacilli</taxon>
        <taxon>Bacillales</taxon>
        <taxon>Paenibacillaceae</taxon>
        <taxon>Paenibacillus</taxon>
    </lineage>
</organism>
<feature type="domain" description="HTH hxlR-type" evidence="4">
    <location>
        <begin position="5"/>
        <end position="108"/>
    </location>
</feature>
<protein>
    <submittedName>
        <fullName evidence="5">Transcriptional regulator</fullName>
    </submittedName>
</protein>
<dbReference type="InterPro" id="IPR002577">
    <property type="entry name" value="HTH_HxlR"/>
</dbReference>
<dbReference type="InterPro" id="IPR036390">
    <property type="entry name" value="WH_DNA-bd_sf"/>
</dbReference>
<dbReference type="Gene3D" id="1.10.10.10">
    <property type="entry name" value="Winged helix-like DNA-binding domain superfamily/Winged helix DNA-binding domain"/>
    <property type="match status" value="1"/>
</dbReference>
<evidence type="ECO:0000256" key="1">
    <source>
        <dbReference type="ARBA" id="ARBA00023015"/>
    </source>
</evidence>
<evidence type="ECO:0000313" key="5">
    <source>
        <dbReference type="EMBL" id="OMD46069.1"/>
    </source>
</evidence>
<name>A0ABX3H780_PAEBO</name>
<keyword evidence="6" id="KW-1185">Reference proteome</keyword>
<dbReference type="InterPro" id="IPR036388">
    <property type="entry name" value="WH-like_DNA-bd_sf"/>
</dbReference>
<evidence type="ECO:0000313" key="6">
    <source>
        <dbReference type="Proteomes" id="UP000187412"/>
    </source>
</evidence>